<evidence type="ECO:0000313" key="1">
    <source>
        <dbReference type="EMBL" id="CUS02968.2"/>
    </source>
</evidence>
<protein>
    <submittedName>
        <fullName evidence="1">Uncharacterized protein</fullName>
    </submittedName>
</protein>
<organism evidence="1 2">
    <name type="scientific">Candidatus Promineifilum breve</name>
    <dbReference type="NCBI Taxonomy" id="1806508"/>
    <lineage>
        <taxon>Bacteria</taxon>
        <taxon>Bacillati</taxon>
        <taxon>Chloroflexota</taxon>
        <taxon>Ardenticatenia</taxon>
        <taxon>Candidatus Promineifilales</taxon>
        <taxon>Candidatus Promineifilaceae</taxon>
        <taxon>Candidatus Promineifilum</taxon>
    </lineage>
</organism>
<evidence type="ECO:0000313" key="2">
    <source>
        <dbReference type="Proteomes" id="UP000215027"/>
    </source>
</evidence>
<gene>
    <name evidence="1" type="ORF">CFX0092_A1090</name>
</gene>
<reference evidence="1" key="1">
    <citation type="submission" date="2016-01" db="EMBL/GenBank/DDBJ databases">
        <authorList>
            <person name="Mcilroy J.S."/>
            <person name="Karst M S."/>
            <person name="Albertsen M."/>
        </authorList>
    </citation>
    <scope>NUCLEOTIDE SEQUENCE</scope>
    <source>
        <strain evidence="1">Cfx-K</strain>
    </source>
</reference>
<dbReference type="KEGG" id="pbf:CFX0092_A1090"/>
<sequence length="81" mass="8347">MGVGADGQAAGRHSDDAGIIAGAQGGVVERPLEQPPDQVVAHPAAAAVAHDDLLVVAQRQGTDGAFKWWGLFNAHNKAIRN</sequence>
<dbReference type="AlphaFoldDB" id="A0A160T272"/>
<name>A0A160T272_9CHLR</name>
<proteinExistence type="predicted"/>
<dbReference type="EMBL" id="LN890655">
    <property type="protein sequence ID" value="CUS02968.2"/>
    <property type="molecule type" value="Genomic_DNA"/>
</dbReference>
<keyword evidence="2" id="KW-1185">Reference proteome</keyword>
<accession>A0A160T272</accession>
<dbReference type="Proteomes" id="UP000215027">
    <property type="component" value="Chromosome I"/>
</dbReference>